<accession>A0ABM7ZFH7</accession>
<sequence>MIGAVVGVSRHRLAMEQQKISFANRNGQGVTMAAFINFPDGFDASLQDPAVIVAHPGGGVKEQTAGLYARKLAEQGFCHHCL</sequence>
<dbReference type="InterPro" id="IPR029058">
    <property type="entry name" value="AB_hydrolase_fold"/>
</dbReference>
<dbReference type="InterPro" id="IPR051411">
    <property type="entry name" value="Polyketide_trans_af380"/>
</dbReference>
<name>A0ABM7ZFH7_9BACT</name>
<keyword evidence="2" id="KW-1185">Reference proteome</keyword>
<reference evidence="1" key="1">
    <citation type="submission" date="2022-06" db="EMBL/GenBank/DDBJ databases">
        <title>Akkermansia biwalacus sp. nov., an anaerobic mucin-degrading bacterium isolated from human intestine.</title>
        <authorList>
            <person name="Kobayashi Y."/>
            <person name="Inoue S."/>
            <person name="Kawahara T."/>
            <person name="Kohda N."/>
        </authorList>
    </citation>
    <scope>NUCLEOTIDE SEQUENCE</scope>
    <source>
        <strain evidence="1">WON2089</strain>
    </source>
</reference>
<gene>
    <name evidence="1" type="ORF">Abiwalacus_10070</name>
</gene>
<organism evidence="1 2">
    <name type="scientific">Akkermansia biwaensis</name>
    <dbReference type="NCBI Taxonomy" id="2946555"/>
    <lineage>
        <taxon>Bacteria</taxon>
        <taxon>Pseudomonadati</taxon>
        <taxon>Verrucomicrobiota</taxon>
        <taxon>Verrucomicrobiia</taxon>
        <taxon>Verrucomicrobiales</taxon>
        <taxon>Akkermansiaceae</taxon>
        <taxon>Akkermansia</taxon>
    </lineage>
</organism>
<dbReference type="Proteomes" id="UP001062263">
    <property type="component" value="Chromosome"/>
</dbReference>
<dbReference type="PANTHER" id="PTHR47751:SF1">
    <property type="entry name" value="SUPERFAMILY HYDROLASE, PUTATIVE (AFU_ORTHOLOGUE AFUA_2G16580)-RELATED"/>
    <property type="match status" value="1"/>
</dbReference>
<evidence type="ECO:0000313" key="2">
    <source>
        <dbReference type="Proteomes" id="UP001062263"/>
    </source>
</evidence>
<dbReference type="EMBL" id="AP025943">
    <property type="protein sequence ID" value="BDL43433.1"/>
    <property type="molecule type" value="Genomic_DNA"/>
</dbReference>
<evidence type="ECO:0000313" key="1">
    <source>
        <dbReference type="EMBL" id="BDL43433.1"/>
    </source>
</evidence>
<dbReference type="SUPFAM" id="SSF53474">
    <property type="entry name" value="alpha/beta-Hydrolases"/>
    <property type="match status" value="1"/>
</dbReference>
<evidence type="ECO:0008006" key="3">
    <source>
        <dbReference type="Google" id="ProtNLM"/>
    </source>
</evidence>
<protein>
    <recommendedName>
        <fullName evidence="3">Alpha/beta hydrolase</fullName>
    </recommendedName>
</protein>
<dbReference type="Gene3D" id="3.40.50.1820">
    <property type="entry name" value="alpha/beta hydrolase"/>
    <property type="match status" value="1"/>
</dbReference>
<dbReference type="PANTHER" id="PTHR47751">
    <property type="entry name" value="SUPERFAMILY HYDROLASE, PUTATIVE (AFU_ORTHOLOGUE AFUA_2G16580)-RELATED"/>
    <property type="match status" value="1"/>
</dbReference>
<proteinExistence type="predicted"/>